<dbReference type="PANTHER" id="PTHR19359">
    <property type="entry name" value="CYTOCHROME B5"/>
    <property type="match status" value="1"/>
</dbReference>
<keyword evidence="3 14" id="KW-0349">Heme</keyword>
<keyword evidence="2" id="KW-0813">Transport</keyword>
<protein>
    <recommendedName>
        <fullName evidence="13">Cytochrome b5</fullName>
    </recommendedName>
</protein>
<evidence type="ECO:0000256" key="2">
    <source>
        <dbReference type="ARBA" id="ARBA00022448"/>
    </source>
</evidence>
<comment type="subcellular location">
    <subcellularLocation>
        <location evidence="1">Endoplasmic reticulum membrane</location>
        <topology evidence="1">Single-pass membrane protein</topology>
        <orientation evidence="1">Cytoplasmic side</orientation>
    </subcellularLocation>
    <subcellularLocation>
        <location evidence="11">Microsome membrane</location>
        <topology evidence="11">Single-pass membrane protein</topology>
        <orientation evidence="11">Cytoplasmic side</orientation>
    </subcellularLocation>
</comment>
<evidence type="ECO:0000256" key="13">
    <source>
        <dbReference type="ARBA" id="ARBA00039806"/>
    </source>
</evidence>
<evidence type="ECO:0000313" key="16">
    <source>
        <dbReference type="EMBL" id="JAS32520.1"/>
    </source>
</evidence>
<dbReference type="PRINTS" id="PR00363">
    <property type="entry name" value="CYTOCHROMEB5"/>
</dbReference>
<evidence type="ECO:0000256" key="11">
    <source>
        <dbReference type="ARBA" id="ARBA00037877"/>
    </source>
</evidence>
<accession>A0A1B6E3L9</accession>
<dbReference type="GO" id="GO:0005789">
    <property type="term" value="C:endoplasmic reticulum membrane"/>
    <property type="evidence" value="ECO:0007669"/>
    <property type="project" value="UniProtKB-SubCell"/>
</dbReference>
<evidence type="ECO:0000256" key="9">
    <source>
        <dbReference type="ARBA" id="ARBA00023004"/>
    </source>
</evidence>
<dbReference type="InterPro" id="IPR050668">
    <property type="entry name" value="Cytochrome_b5"/>
</dbReference>
<keyword evidence="4 14" id="KW-0812">Transmembrane</keyword>
<evidence type="ECO:0000256" key="8">
    <source>
        <dbReference type="ARBA" id="ARBA00022982"/>
    </source>
</evidence>
<organism evidence="16">
    <name type="scientific">Clastoptera arizonana</name>
    <name type="common">Arizona spittle bug</name>
    <dbReference type="NCBI Taxonomy" id="38151"/>
    <lineage>
        <taxon>Eukaryota</taxon>
        <taxon>Metazoa</taxon>
        <taxon>Ecdysozoa</taxon>
        <taxon>Arthropoda</taxon>
        <taxon>Hexapoda</taxon>
        <taxon>Insecta</taxon>
        <taxon>Pterygota</taxon>
        <taxon>Neoptera</taxon>
        <taxon>Paraneoptera</taxon>
        <taxon>Hemiptera</taxon>
        <taxon>Auchenorrhyncha</taxon>
        <taxon>Cercopoidea</taxon>
        <taxon>Clastopteridae</taxon>
        <taxon>Clastoptera</taxon>
    </lineage>
</organism>
<evidence type="ECO:0000256" key="10">
    <source>
        <dbReference type="ARBA" id="ARBA00023136"/>
    </source>
</evidence>
<evidence type="ECO:0000256" key="14">
    <source>
        <dbReference type="RuleBase" id="RU362121"/>
    </source>
</evidence>
<dbReference type="Gene3D" id="3.10.120.10">
    <property type="entry name" value="Cytochrome b5-like heme/steroid binding domain"/>
    <property type="match status" value="1"/>
</dbReference>
<dbReference type="PANTHER" id="PTHR19359:SF150">
    <property type="entry name" value="CYTOCHROME B5"/>
    <property type="match status" value="1"/>
</dbReference>
<evidence type="ECO:0000256" key="7">
    <source>
        <dbReference type="ARBA" id="ARBA00022848"/>
    </source>
</evidence>
<evidence type="ECO:0000256" key="5">
    <source>
        <dbReference type="ARBA" id="ARBA00022723"/>
    </source>
</evidence>
<evidence type="ECO:0000259" key="15">
    <source>
        <dbReference type="PROSITE" id="PS50255"/>
    </source>
</evidence>
<reference evidence="16" key="1">
    <citation type="submission" date="2015-12" db="EMBL/GenBank/DDBJ databases">
        <title>De novo transcriptome assembly of four potential Pierce s Disease insect vectors from Arizona vineyards.</title>
        <authorList>
            <person name="Tassone E.E."/>
        </authorList>
    </citation>
    <scope>NUCLEOTIDE SEQUENCE</scope>
</reference>
<sequence length="132" mass="14838">MEEPLTSFYSLQEVKELNGVDGRCVFVVNNSVYDATPYLSKHPGGPELLTEQGGKDATKPFKDAGHSLDARELMEKYKIGELNETDRKTDIVIKVKDTKFDKSAASVRWMKCVAFAVLIVVLLFVVCYFILK</sequence>
<dbReference type="GO" id="GO:0046872">
    <property type="term" value="F:metal ion binding"/>
    <property type="evidence" value="ECO:0007669"/>
    <property type="project" value="UniProtKB-UniRule"/>
</dbReference>
<feature type="transmembrane region" description="Helical" evidence="14">
    <location>
        <begin position="112"/>
        <end position="131"/>
    </location>
</feature>
<evidence type="ECO:0000256" key="1">
    <source>
        <dbReference type="ARBA" id="ARBA00004131"/>
    </source>
</evidence>
<comment type="similarity">
    <text evidence="12 14">Belongs to the cytochrome b5 family.</text>
</comment>
<dbReference type="SMART" id="SM01117">
    <property type="entry name" value="Cyt-b5"/>
    <property type="match status" value="1"/>
</dbReference>
<evidence type="ECO:0000256" key="4">
    <source>
        <dbReference type="ARBA" id="ARBA00022692"/>
    </source>
</evidence>
<keyword evidence="7" id="KW-0492">Microsome</keyword>
<dbReference type="EMBL" id="GEDC01004778">
    <property type="protein sequence ID" value="JAS32520.1"/>
    <property type="molecule type" value="Transcribed_RNA"/>
</dbReference>
<feature type="domain" description="Cytochrome b5 heme-binding" evidence="15">
    <location>
        <begin position="6"/>
        <end position="83"/>
    </location>
</feature>
<keyword evidence="5 14" id="KW-0479">Metal-binding</keyword>
<proteinExistence type="inferred from homology"/>
<evidence type="ECO:0000256" key="3">
    <source>
        <dbReference type="ARBA" id="ARBA00022617"/>
    </source>
</evidence>
<keyword evidence="8" id="KW-0249">Electron transport</keyword>
<keyword evidence="10 14" id="KW-0472">Membrane</keyword>
<keyword evidence="6" id="KW-0256">Endoplasmic reticulum</keyword>
<dbReference type="GO" id="GO:0020037">
    <property type="term" value="F:heme binding"/>
    <property type="evidence" value="ECO:0007669"/>
    <property type="project" value="UniProtKB-UniRule"/>
</dbReference>
<evidence type="ECO:0000256" key="6">
    <source>
        <dbReference type="ARBA" id="ARBA00022824"/>
    </source>
</evidence>
<dbReference type="PROSITE" id="PS50255">
    <property type="entry name" value="CYTOCHROME_B5_2"/>
    <property type="match status" value="1"/>
</dbReference>
<dbReference type="AlphaFoldDB" id="A0A1B6E3L9"/>
<dbReference type="PROSITE" id="PS00191">
    <property type="entry name" value="CYTOCHROME_B5_1"/>
    <property type="match status" value="1"/>
</dbReference>
<evidence type="ECO:0000256" key="12">
    <source>
        <dbReference type="ARBA" id="ARBA00038168"/>
    </source>
</evidence>
<dbReference type="InterPro" id="IPR001199">
    <property type="entry name" value="Cyt_B5-like_heme/steroid-bd"/>
</dbReference>
<keyword evidence="14" id="KW-1133">Transmembrane helix</keyword>
<gene>
    <name evidence="16" type="ORF">g.1079</name>
</gene>
<dbReference type="InterPro" id="IPR018506">
    <property type="entry name" value="Cyt_B5_heme-BS"/>
</dbReference>
<dbReference type="InterPro" id="IPR036400">
    <property type="entry name" value="Cyt_B5-like_heme/steroid_sf"/>
</dbReference>
<name>A0A1B6E3L9_9HEMI</name>
<keyword evidence="9 14" id="KW-0408">Iron</keyword>
<dbReference type="SUPFAM" id="SSF55856">
    <property type="entry name" value="Cytochrome b5-like heme/steroid binding domain"/>
    <property type="match status" value="1"/>
</dbReference>
<dbReference type="Pfam" id="PF00173">
    <property type="entry name" value="Cyt-b5"/>
    <property type="match status" value="1"/>
</dbReference>